<dbReference type="PANTHER" id="PTHR45790">
    <property type="entry name" value="SIROHEME SYNTHASE-RELATED"/>
    <property type="match status" value="1"/>
</dbReference>
<dbReference type="KEGG" id="cjap:GWK36_10980"/>
<accession>A0A6G7VEW9</accession>
<dbReference type="NCBIfam" id="TIGR01465">
    <property type="entry name" value="cobM_cbiF"/>
    <property type="match status" value="1"/>
</dbReference>
<dbReference type="AlphaFoldDB" id="A0A6G7VEW9"/>
<evidence type="ECO:0000256" key="2">
    <source>
        <dbReference type="ARBA" id="ARBA00005879"/>
    </source>
</evidence>
<dbReference type="GO" id="GO:0009236">
    <property type="term" value="P:cobalamin biosynthetic process"/>
    <property type="evidence" value="ECO:0007669"/>
    <property type="project" value="UniProtKB-UniPathway"/>
</dbReference>
<dbReference type="PROSITE" id="PS00840">
    <property type="entry name" value="SUMT_2"/>
    <property type="match status" value="1"/>
</dbReference>
<dbReference type="InterPro" id="IPR003043">
    <property type="entry name" value="Uropor_MeTrfase_CS"/>
</dbReference>
<keyword evidence="6" id="KW-0949">S-adenosyl-L-methionine</keyword>
<dbReference type="PROSITE" id="PS00839">
    <property type="entry name" value="SUMT_1"/>
    <property type="match status" value="1"/>
</dbReference>
<keyword evidence="10" id="KW-1185">Reference proteome</keyword>
<dbReference type="GO" id="GO:0032259">
    <property type="term" value="P:methylation"/>
    <property type="evidence" value="ECO:0007669"/>
    <property type="project" value="UniProtKB-KW"/>
</dbReference>
<dbReference type="InterPro" id="IPR014776">
    <property type="entry name" value="4pyrrole_Mease_sub2"/>
</dbReference>
<evidence type="ECO:0000256" key="4">
    <source>
        <dbReference type="ARBA" id="ARBA00022603"/>
    </source>
</evidence>
<evidence type="ECO:0000313" key="9">
    <source>
        <dbReference type="EMBL" id="QIK38416.1"/>
    </source>
</evidence>
<evidence type="ECO:0000256" key="5">
    <source>
        <dbReference type="ARBA" id="ARBA00022679"/>
    </source>
</evidence>
<dbReference type="CDD" id="cd11641">
    <property type="entry name" value="Precorrin-4_C11-MT"/>
    <property type="match status" value="1"/>
</dbReference>
<dbReference type="Gene3D" id="3.40.1010.10">
    <property type="entry name" value="Cobalt-precorrin-4 Transmethylase, Domain 1"/>
    <property type="match status" value="1"/>
</dbReference>
<dbReference type="UniPathway" id="UPA00148"/>
<dbReference type="InterPro" id="IPR014777">
    <property type="entry name" value="4pyrrole_Mease_sub1"/>
</dbReference>
<keyword evidence="4 7" id="KW-0489">Methyltransferase</keyword>
<comment type="similarity">
    <text evidence="2 7">Belongs to the precorrin methyltransferase family.</text>
</comment>
<evidence type="ECO:0000313" key="10">
    <source>
        <dbReference type="Proteomes" id="UP000502699"/>
    </source>
</evidence>
<dbReference type="InterPro" id="IPR050161">
    <property type="entry name" value="Siro_Cobalamin_biosynth"/>
</dbReference>
<dbReference type="EC" id="2.1.1.133" evidence="9"/>
<organism evidence="9 10">
    <name type="scientific">Caldichromatium japonicum</name>
    <dbReference type="NCBI Taxonomy" id="2699430"/>
    <lineage>
        <taxon>Bacteria</taxon>
        <taxon>Pseudomonadati</taxon>
        <taxon>Pseudomonadota</taxon>
        <taxon>Gammaproteobacteria</taxon>
        <taxon>Chromatiales</taxon>
        <taxon>Chromatiaceae</taxon>
        <taxon>Caldichromatium</taxon>
    </lineage>
</organism>
<evidence type="ECO:0000256" key="6">
    <source>
        <dbReference type="ARBA" id="ARBA00022691"/>
    </source>
</evidence>
<proteinExistence type="inferred from homology"/>
<keyword evidence="3" id="KW-0169">Cobalamin biosynthesis</keyword>
<dbReference type="SUPFAM" id="SSF53790">
    <property type="entry name" value="Tetrapyrrole methylase"/>
    <property type="match status" value="1"/>
</dbReference>
<evidence type="ECO:0000259" key="8">
    <source>
        <dbReference type="Pfam" id="PF00590"/>
    </source>
</evidence>
<dbReference type="EMBL" id="CP048029">
    <property type="protein sequence ID" value="QIK38416.1"/>
    <property type="molecule type" value="Genomic_DNA"/>
</dbReference>
<dbReference type="GO" id="GO:0046026">
    <property type="term" value="F:precorrin-4 C11-methyltransferase activity"/>
    <property type="evidence" value="ECO:0007669"/>
    <property type="project" value="UniProtKB-EC"/>
</dbReference>
<dbReference type="PANTHER" id="PTHR45790:SF4">
    <property type="entry name" value="COBALT-PRECORRIN-4 C(11)-METHYLTRANSFERASE"/>
    <property type="match status" value="1"/>
</dbReference>
<evidence type="ECO:0000256" key="3">
    <source>
        <dbReference type="ARBA" id="ARBA00022573"/>
    </source>
</evidence>
<dbReference type="InterPro" id="IPR000878">
    <property type="entry name" value="4pyrrol_Mease"/>
</dbReference>
<reference evidence="10" key="1">
    <citation type="submission" date="2020-01" db="EMBL/GenBank/DDBJ databases">
        <title>Caldichromatium gen. nov., sp. nov., a thermophilic purple sulfur bacterium member of the family Chromatiaceae isolated from Nakabusa hot spring, Japan.</title>
        <authorList>
            <person name="Saini M.K."/>
            <person name="Hanada S."/>
            <person name="Tank M."/>
        </authorList>
    </citation>
    <scope>NUCLEOTIDE SEQUENCE [LARGE SCALE GENOMIC DNA]</scope>
    <source>
        <strain evidence="10">No.7</strain>
    </source>
</reference>
<keyword evidence="5 7" id="KW-0808">Transferase</keyword>
<evidence type="ECO:0000256" key="7">
    <source>
        <dbReference type="RuleBase" id="RU003960"/>
    </source>
</evidence>
<evidence type="ECO:0000256" key="1">
    <source>
        <dbReference type="ARBA" id="ARBA00004953"/>
    </source>
</evidence>
<dbReference type="Pfam" id="PF00590">
    <property type="entry name" value="TP_methylase"/>
    <property type="match status" value="1"/>
</dbReference>
<gene>
    <name evidence="9" type="primary">cobM</name>
    <name evidence="9" type="ORF">GWK36_10980</name>
</gene>
<dbReference type="Gene3D" id="3.30.950.10">
    <property type="entry name" value="Methyltransferase, Cobalt-precorrin-4 Transmethylase, Domain 2"/>
    <property type="match status" value="1"/>
</dbReference>
<dbReference type="InterPro" id="IPR035996">
    <property type="entry name" value="4pyrrol_Methylase_sf"/>
</dbReference>
<dbReference type="InterPro" id="IPR006362">
    <property type="entry name" value="Cbl_synth_CobM/CibF"/>
</dbReference>
<comment type="pathway">
    <text evidence="1">Cofactor biosynthesis; adenosylcobalamin biosynthesis.</text>
</comment>
<feature type="domain" description="Tetrapyrrole methylase" evidence="8">
    <location>
        <begin position="14"/>
        <end position="220"/>
    </location>
</feature>
<protein>
    <submittedName>
        <fullName evidence="9">Precorrin-4 C(11)-methyltransferase</fullName>
        <ecNumber evidence="9">2.1.1.133</ecNumber>
    </submittedName>
</protein>
<sequence length="272" mass="29359">MTTDSSPCSPQPGTVWFVGAGPGAPDLITVRGSRLLAEADAILYTGSLVAETVLQWALPDCEIADSKSMDHEQVVAWLIERARRHRTVVRLQTGDPTLYGVLAELAQPLDAAGIPIGIVPGVSSAMASAAAAGECLTLPEVTQTVIFTRLADRTQMPERESLVELARHGCTLCIFLSIDRIEGVVEQLLAAGWSTAAPVTVVYKATWPDERILRAPLSDIAALCRASGIERQAMILVGPALGARRWGELRPSKLYDHSFPRRFRPARDGVNR</sequence>
<dbReference type="RefSeq" id="WP_166271175.1">
    <property type="nucleotide sequence ID" value="NZ_CP048029.1"/>
</dbReference>
<dbReference type="Proteomes" id="UP000502699">
    <property type="component" value="Chromosome"/>
</dbReference>
<name>A0A6G7VEW9_9GAMM</name>